<dbReference type="PROSITE" id="PS51257">
    <property type="entry name" value="PROKAR_LIPOPROTEIN"/>
    <property type="match status" value="1"/>
</dbReference>
<proteinExistence type="predicted"/>
<keyword evidence="3" id="KW-1185">Reference proteome</keyword>
<feature type="chain" id="PRO_5038524937" evidence="1">
    <location>
        <begin position="24"/>
        <end position="442"/>
    </location>
</feature>
<evidence type="ECO:0000256" key="1">
    <source>
        <dbReference type="SAM" id="SignalP"/>
    </source>
</evidence>
<keyword evidence="2" id="KW-0813">Transport</keyword>
<protein>
    <submittedName>
        <fullName evidence="2">Multiple sugar transport system substrate-binding protein</fullName>
    </submittedName>
</protein>
<dbReference type="AlphaFoldDB" id="A0A4R2B781"/>
<dbReference type="EMBL" id="SLVV01000010">
    <property type="protein sequence ID" value="TCN22567.1"/>
    <property type="molecule type" value="Genomic_DNA"/>
</dbReference>
<accession>A0A4R2B781</accession>
<dbReference type="CDD" id="cd13585">
    <property type="entry name" value="PBP2_TMBP_like"/>
    <property type="match status" value="1"/>
</dbReference>
<dbReference type="Gene3D" id="3.40.190.10">
    <property type="entry name" value="Periplasmic binding protein-like II"/>
    <property type="match status" value="1"/>
</dbReference>
<dbReference type="InterPro" id="IPR006059">
    <property type="entry name" value="SBP"/>
</dbReference>
<reference evidence="2 3" key="1">
    <citation type="journal article" date="2015" name="Stand. Genomic Sci.">
        <title>Genomic Encyclopedia of Bacterial and Archaeal Type Strains, Phase III: the genomes of soil and plant-associated and newly described type strains.</title>
        <authorList>
            <person name="Whitman W.B."/>
            <person name="Woyke T."/>
            <person name="Klenk H.P."/>
            <person name="Zhou Y."/>
            <person name="Lilburn T.G."/>
            <person name="Beck B.J."/>
            <person name="De Vos P."/>
            <person name="Vandamme P."/>
            <person name="Eisen J.A."/>
            <person name="Garrity G."/>
            <person name="Hugenholtz P."/>
            <person name="Kyrpides N.C."/>
        </authorList>
    </citation>
    <scope>NUCLEOTIDE SEQUENCE [LARGE SCALE GENOMIC DNA]</scope>
    <source>
        <strain evidence="2 3">CV53</strain>
    </source>
</reference>
<dbReference type="InterPro" id="IPR050490">
    <property type="entry name" value="Bact_solute-bd_prot1"/>
</dbReference>
<dbReference type="PANTHER" id="PTHR43649:SF12">
    <property type="entry name" value="DIACETYLCHITOBIOSE BINDING PROTEIN DASA"/>
    <property type="match status" value="1"/>
</dbReference>
<dbReference type="Proteomes" id="UP000295689">
    <property type="component" value="Unassembled WGS sequence"/>
</dbReference>
<dbReference type="PANTHER" id="PTHR43649">
    <property type="entry name" value="ARABINOSE-BINDING PROTEIN-RELATED"/>
    <property type="match status" value="1"/>
</dbReference>
<keyword evidence="2" id="KW-0762">Sugar transport</keyword>
<dbReference type="RefSeq" id="WP_132009300.1">
    <property type="nucleotide sequence ID" value="NZ_JABUHM010000011.1"/>
</dbReference>
<feature type="signal peptide" evidence="1">
    <location>
        <begin position="1"/>
        <end position="23"/>
    </location>
</feature>
<comment type="caution">
    <text evidence="2">The sequence shown here is derived from an EMBL/GenBank/DDBJ whole genome shotgun (WGS) entry which is preliminary data.</text>
</comment>
<gene>
    <name evidence="2" type="ORF">EV146_11050</name>
</gene>
<evidence type="ECO:0000313" key="3">
    <source>
        <dbReference type="Proteomes" id="UP000295689"/>
    </source>
</evidence>
<organism evidence="2 3">
    <name type="scientific">Mesobacillus foraminis</name>
    <dbReference type="NCBI Taxonomy" id="279826"/>
    <lineage>
        <taxon>Bacteria</taxon>
        <taxon>Bacillati</taxon>
        <taxon>Bacillota</taxon>
        <taxon>Bacilli</taxon>
        <taxon>Bacillales</taxon>
        <taxon>Bacillaceae</taxon>
        <taxon>Mesobacillus</taxon>
    </lineage>
</organism>
<dbReference type="SUPFAM" id="SSF53850">
    <property type="entry name" value="Periplasmic binding protein-like II"/>
    <property type="match status" value="1"/>
</dbReference>
<sequence length="442" mass="49011">MKRKSNVLLKIVPVFFAGMLALSGCSGSGEKASSEGGGSGKTVNLTMSAWGNPAELKVYQKGIDAYTKEHPNVKIKLIPVPSDGYEQKILTQLQGGDAPDVFYVGDATMAKLAQNGSVSELGEYMQTEESYAKPDEYADGLWGAAKQGDKYYGIPVDSNPLLLYYNKKMFKDLGIKSPQEYFDEGQWNWKAFDEVTKKLKDGGKKGFIAEKWLMDTWIWSNGGRAYDEQGNYVLDKNEKAHEAIKFISDLTKKGQIMYAGSLPKGQGLDAMFMSNQVGMVAAGRWLTPMFSENKNLDFDYIYWPSNTGNKMEPVQIGVAFIAANKKSKHVEEAMNFATYYVSKEGQKARLEGNGNAIPSVSGIDEIVTSDKTVEHSQYLMDGRERGFVNGSPIMFKGQIPGLNKEVEDQYDLLLLGKQGVDKTIKNITEKTKQLTSEYKAEN</sequence>
<name>A0A4R2B781_9BACI</name>
<evidence type="ECO:0000313" key="2">
    <source>
        <dbReference type="EMBL" id="TCN22567.1"/>
    </source>
</evidence>
<keyword evidence="1" id="KW-0732">Signal</keyword>
<dbReference type="Pfam" id="PF01547">
    <property type="entry name" value="SBP_bac_1"/>
    <property type="match status" value="1"/>
</dbReference>